<evidence type="ECO:0000313" key="2">
    <source>
        <dbReference type="EMBL" id="CAK7344797.1"/>
    </source>
</evidence>
<feature type="region of interest" description="Disordered" evidence="1">
    <location>
        <begin position="74"/>
        <end position="100"/>
    </location>
</feature>
<sequence>AEAEAEAEHQNKLVDMCFPHPIILDDSSEFGNKVIVGVAFTRSYTLRQYHCATRKYTKLVDNAISYLGKMLGPRTQKSQGKNSKIKFKNLEEKRRKRNPSPIYLFRV</sequence>
<name>A0AAV1S1S2_9ROSI</name>
<dbReference type="Proteomes" id="UP001314170">
    <property type="component" value="Unassembled WGS sequence"/>
</dbReference>
<feature type="non-terminal residue" evidence="2">
    <location>
        <position position="1"/>
    </location>
</feature>
<evidence type="ECO:0000313" key="3">
    <source>
        <dbReference type="Proteomes" id="UP001314170"/>
    </source>
</evidence>
<accession>A0AAV1S1S2</accession>
<gene>
    <name evidence="2" type="ORF">DCAF_LOCUS17952</name>
</gene>
<proteinExistence type="predicted"/>
<dbReference type="EMBL" id="CAWUPB010001165">
    <property type="protein sequence ID" value="CAK7344797.1"/>
    <property type="molecule type" value="Genomic_DNA"/>
</dbReference>
<reference evidence="2 3" key="1">
    <citation type="submission" date="2024-01" db="EMBL/GenBank/DDBJ databases">
        <authorList>
            <person name="Waweru B."/>
        </authorList>
    </citation>
    <scope>NUCLEOTIDE SEQUENCE [LARGE SCALE GENOMIC DNA]</scope>
</reference>
<evidence type="ECO:0000256" key="1">
    <source>
        <dbReference type="SAM" id="MobiDB-lite"/>
    </source>
</evidence>
<comment type="caution">
    <text evidence="2">The sequence shown here is derived from an EMBL/GenBank/DDBJ whole genome shotgun (WGS) entry which is preliminary data.</text>
</comment>
<organism evidence="2 3">
    <name type="scientific">Dovyalis caffra</name>
    <dbReference type="NCBI Taxonomy" id="77055"/>
    <lineage>
        <taxon>Eukaryota</taxon>
        <taxon>Viridiplantae</taxon>
        <taxon>Streptophyta</taxon>
        <taxon>Embryophyta</taxon>
        <taxon>Tracheophyta</taxon>
        <taxon>Spermatophyta</taxon>
        <taxon>Magnoliopsida</taxon>
        <taxon>eudicotyledons</taxon>
        <taxon>Gunneridae</taxon>
        <taxon>Pentapetalae</taxon>
        <taxon>rosids</taxon>
        <taxon>fabids</taxon>
        <taxon>Malpighiales</taxon>
        <taxon>Salicaceae</taxon>
        <taxon>Flacourtieae</taxon>
        <taxon>Dovyalis</taxon>
    </lineage>
</organism>
<keyword evidence="3" id="KW-1185">Reference proteome</keyword>
<dbReference type="AlphaFoldDB" id="A0AAV1S1S2"/>
<protein>
    <submittedName>
        <fullName evidence="2">Uncharacterized protein</fullName>
    </submittedName>
</protein>